<dbReference type="GO" id="GO:0046872">
    <property type="term" value="F:metal ion binding"/>
    <property type="evidence" value="ECO:0007669"/>
    <property type="project" value="UniProtKB-KW"/>
</dbReference>
<comment type="cofactor">
    <cofactor evidence="21">
        <name>heme c</name>
        <dbReference type="ChEBI" id="CHEBI:61717"/>
    </cofactor>
    <text evidence="21">Binds 2 heme C groups per subunit.</text>
</comment>
<dbReference type="STRING" id="1548018.LS64_01725"/>
<dbReference type="GO" id="GO:0006119">
    <property type="term" value="P:oxidative phosphorylation"/>
    <property type="evidence" value="ECO:0007669"/>
    <property type="project" value="UniProtKB-UniPathway"/>
</dbReference>
<keyword evidence="12" id="KW-0375">Hydrogen ion transport</keyword>
<feature type="binding site" description="axial binding residue" evidence="20">
    <location>
        <position position="131"/>
    </location>
    <ligand>
        <name>heme c</name>
        <dbReference type="ChEBI" id="CHEBI:61717"/>
        <label>1</label>
    </ligand>
    <ligandPart>
        <name>Fe</name>
        <dbReference type="ChEBI" id="CHEBI:18248"/>
    </ligandPart>
</feature>
<evidence type="ECO:0000313" key="26">
    <source>
        <dbReference type="Proteomes" id="UP000029714"/>
    </source>
</evidence>
<evidence type="ECO:0000256" key="7">
    <source>
        <dbReference type="ARBA" id="ARBA00022617"/>
    </source>
</evidence>
<dbReference type="GO" id="GO:0016491">
    <property type="term" value="F:oxidoreductase activity"/>
    <property type="evidence" value="ECO:0007669"/>
    <property type="project" value="UniProtKB-KW"/>
</dbReference>
<evidence type="ECO:0000256" key="3">
    <source>
        <dbReference type="ARBA" id="ARBA00006113"/>
    </source>
</evidence>
<keyword evidence="13" id="KW-0249">Electron transport</keyword>
<reference evidence="25 26" key="1">
    <citation type="journal article" date="2014" name="Genome Announc.">
        <title>Draft genome sequences of eight enterohepatic helicobacter species isolated from both laboratory and wild rodents.</title>
        <authorList>
            <person name="Sheh A."/>
            <person name="Shen Z."/>
            <person name="Fox J.G."/>
        </authorList>
    </citation>
    <scope>NUCLEOTIDE SEQUENCE [LARGE SCALE GENOMIC DNA]</scope>
    <source>
        <strain evidence="25 26">MIT 97-6194</strain>
    </source>
</reference>
<evidence type="ECO:0000256" key="6">
    <source>
        <dbReference type="ARBA" id="ARBA00022519"/>
    </source>
</evidence>
<evidence type="ECO:0000256" key="20">
    <source>
        <dbReference type="PIRSR" id="PIRSR000006-1"/>
    </source>
</evidence>
<evidence type="ECO:0000256" key="12">
    <source>
        <dbReference type="ARBA" id="ARBA00022781"/>
    </source>
</evidence>
<keyword evidence="17" id="KW-0406">Ion transport</keyword>
<name>A0A347VR24_9HELI</name>
<evidence type="ECO:0000259" key="23">
    <source>
        <dbReference type="PROSITE" id="PS51007"/>
    </source>
</evidence>
<evidence type="ECO:0000256" key="2">
    <source>
        <dbReference type="ARBA" id="ARBA00004673"/>
    </source>
</evidence>
<protein>
    <recommendedName>
        <fullName evidence="19">Cytochrome c oxidase subunit III</fullName>
    </recommendedName>
</protein>
<keyword evidence="7 21" id="KW-0349">Heme</keyword>
<dbReference type="InterPro" id="IPR038414">
    <property type="entry name" value="CcoP_N_sf"/>
</dbReference>
<keyword evidence="8" id="KW-0679">Respiratory chain</keyword>
<keyword evidence="15 25" id="KW-0560">Oxidoreductase</keyword>
<keyword evidence="18 22" id="KW-0472">Membrane</keyword>
<evidence type="ECO:0000256" key="18">
    <source>
        <dbReference type="ARBA" id="ARBA00023136"/>
    </source>
</evidence>
<keyword evidence="9 22" id="KW-0812">Transmembrane</keyword>
<dbReference type="AlphaFoldDB" id="A0A347VR24"/>
<dbReference type="PANTHER" id="PTHR33751:SF1">
    <property type="entry name" value="CBB3-TYPE CYTOCHROME C OXIDASE SUBUNIT FIXP"/>
    <property type="match status" value="1"/>
</dbReference>
<comment type="similarity">
    <text evidence="3">Belongs to the CcoP / FixP family.</text>
</comment>
<dbReference type="EMBL" id="QBIU01000001">
    <property type="protein sequence ID" value="MWV68620.1"/>
    <property type="molecule type" value="Genomic_DNA"/>
</dbReference>
<feature type="binding site" description="axial binding residue" evidence="20">
    <location>
        <position position="175"/>
    </location>
    <ligand>
        <name>heme c</name>
        <dbReference type="ChEBI" id="CHEBI:61717"/>
        <label>2</label>
    </ligand>
    <ligandPart>
        <name>Fe</name>
        <dbReference type="ChEBI" id="CHEBI:18248"/>
    </ligandPart>
</feature>
<sequence length="295" mass="32810">MGWLSDHVNLIGFIGAIVILLLTIVTVWNLIKKMKTESGGGELTSHEWDGIREFSNNIPTGWLLSLLVLIVWAIWYVLIGYPLNSYSQIGEYNEESKAYNARFETIHANLDEAGLREMGEQIFMVQCAQCHGLTAEGNDGKAQNLTHWGKVDGVIDTIKHGSAGLYLANLDTNEMMMSEGLLTEDKDIQAVAQYVMAEIVGDKSRNYDAELVAHGKELFNGDGTCFSCHGENGQWTEESPAPNLALYGKKEFLENVLKHGKKGNIGVMPNFEYLNLSDKEYEALQVFIAAKKNID</sequence>
<dbReference type="GO" id="GO:1902600">
    <property type="term" value="P:proton transmembrane transport"/>
    <property type="evidence" value="ECO:0007669"/>
    <property type="project" value="UniProtKB-KW"/>
</dbReference>
<dbReference type="Gene3D" id="1.10.760.10">
    <property type="entry name" value="Cytochrome c-like domain"/>
    <property type="match status" value="2"/>
</dbReference>
<keyword evidence="11" id="KW-0677">Repeat</keyword>
<dbReference type="UniPathway" id="UPA00705"/>
<evidence type="ECO:0000256" key="22">
    <source>
        <dbReference type="SAM" id="Phobius"/>
    </source>
</evidence>
<dbReference type="SUPFAM" id="SSF46626">
    <property type="entry name" value="Cytochrome c"/>
    <property type="match status" value="2"/>
</dbReference>
<dbReference type="InterPro" id="IPR004678">
    <property type="entry name" value="Cyt_c_oxidase_cbb3_su3"/>
</dbReference>
<comment type="subcellular location">
    <subcellularLocation>
        <location evidence="1">Cell inner membrane</location>
    </subcellularLocation>
</comment>
<evidence type="ECO:0000313" key="25">
    <source>
        <dbReference type="EMBL" id="TLD95852.1"/>
    </source>
</evidence>
<keyword evidence="6" id="KW-0997">Cell inner membrane</keyword>
<reference evidence="25 26" key="2">
    <citation type="journal article" date="2016" name="Infect. Immun.">
        <title>Helicobacter saguini, a Novel Helicobacter Isolated from Cotton-Top Tamarins with Ulcerative Colitis, Has Proinflammatory Properties and Induces Typhlocolitis and Dysplasia in Gnotobiotic IL-10-/- Mice.</title>
        <authorList>
            <person name="Shen Z."/>
            <person name="Mannion A."/>
            <person name="Whary M.T."/>
            <person name="Muthupalani S."/>
            <person name="Sheh A."/>
            <person name="Feng Y."/>
            <person name="Gong G."/>
            <person name="Vandamme P."/>
            <person name="Holcombe H.R."/>
            <person name="Paster B.J."/>
            <person name="Fox J.G."/>
        </authorList>
    </citation>
    <scope>NUCLEOTIDE SEQUENCE [LARGE SCALE GENOMIC DNA]</scope>
    <source>
        <strain evidence="25 26">MIT 97-6194</strain>
    </source>
</reference>
<dbReference type="GO" id="GO:0009055">
    <property type="term" value="F:electron transfer activity"/>
    <property type="evidence" value="ECO:0007669"/>
    <property type="project" value="InterPro"/>
</dbReference>
<evidence type="ECO:0000313" key="24">
    <source>
        <dbReference type="EMBL" id="MWV68620.1"/>
    </source>
</evidence>
<feature type="binding site" description="covalent" evidence="21">
    <location>
        <position position="127"/>
    </location>
    <ligand>
        <name>heme c</name>
        <dbReference type="ChEBI" id="CHEBI:61717"/>
        <label>1</label>
    </ligand>
</feature>
<dbReference type="InterPro" id="IPR032858">
    <property type="entry name" value="CcoP_N"/>
</dbReference>
<dbReference type="RefSeq" id="WP_034569796.1">
    <property type="nucleotide sequence ID" value="NZ_JRMP02000001.1"/>
</dbReference>
<dbReference type="InterPro" id="IPR036909">
    <property type="entry name" value="Cyt_c-like_dom_sf"/>
</dbReference>
<dbReference type="InterPro" id="IPR009056">
    <property type="entry name" value="Cyt_c-like_dom"/>
</dbReference>
<evidence type="ECO:0000256" key="14">
    <source>
        <dbReference type="ARBA" id="ARBA00022989"/>
    </source>
</evidence>
<evidence type="ECO:0000313" key="27">
    <source>
        <dbReference type="Proteomes" id="UP000477070"/>
    </source>
</evidence>
<keyword evidence="4" id="KW-0813">Transport</keyword>
<keyword evidence="10 20" id="KW-0479">Metal-binding</keyword>
<gene>
    <name evidence="25" type="primary">ccoP</name>
    <name evidence="24" type="ORF">DCO61_00875</name>
    <name evidence="25" type="ORF">LS64_000325</name>
</gene>
<evidence type="ECO:0000256" key="21">
    <source>
        <dbReference type="PIRSR" id="PIRSR000006-2"/>
    </source>
</evidence>
<keyword evidence="26" id="KW-1185">Reference proteome</keyword>
<feature type="binding site" description="covalent" evidence="21">
    <location>
        <position position="130"/>
    </location>
    <ligand>
        <name>heme c</name>
        <dbReference type="ChEBI" id="CHEBI:61717"/>
        <label>1</label>
    </ligand>
</feature>
<dbReference type="PANTHER" id="PTHR33751">
    <property type="entry name" value="CBB3-TYPE CYTOCHROME C OXIDASE SUBUNIT FIXP"/>
    <property type="match status" value="1"/>
</dbReference>
<reference evidence="25" key="3">
    <citation type="submission" date="2018-04" db="EMBL/GenBank/DDBJ databases">
        <authorList>
            <person name="Sheh A."/>
            <person name="Shen Z."/>
            <person name="Mannion A.J."/>
            <person name="Fox J.G."/>
        </authorList>
    </citation>
    <scope>NUCLEOTIDE SEQUENCE</scope>
    <source>
        <strain evidence="25">MIT 97-6194</strain>
    </source>
</reference>
<evidence type="ECO:0000256" key="17">
    <source>
        <dbReference type="ARBA" id="ARBA00023065"/>
    </source>
</evidence>
<evidence type="ECO:0000256" key="15">
    <source>
        <dbReference type="ARBA" id="ARBA00023002"/>
    </source>
</evidence>
<dbReference type="GO" id="GO:0020037">
    <property type="term" value="F:heme binding"/>
    <property type="evidence" value="ECO:0007669"/>
    <property type="project" value="InterPro"/>
</dbReference>
<feature type="binding site" description="covalent" evidence="21">
    <location>
        <position position="225"/>
    </location>
    <ligand>
        <name>heme c</name>
        <dbReference type="ChEBI" id="CHEBI:61717"/>
        <label>2</label>
    </ligand>
</feature>
<evidence type="ECO:0000256" key="13">
    <source>
        <dbReference type="ARBA" id="ARBA00022982"/>
    </source>
</evidence>
<dbReference type="Pfam" id="PF13442">
    <property type="entry name" value="Cytochrome_CBB3"/>
    <property type="match status" value="2"/>
</dbReference>
<keyword evidence="14 22" id="KW-1133">Transmembrane helix</keyword>
<dbReference type="Proteomes" id="UP000477070">
    <property type="component" value="Unassembled WGS sequence"/>
</dbReference>
<evidence type="ECO:0000256" key="8">
    <source>
        <dbReference type="ARBA" id="ARBA00022660"/>
    </source>
</evidence>
<evidence type="ECO:0000256" key="9">
    <source>
        <dbReference type="ARBA" id="ARBA00022692"/>
    </source>
</evidence>
<dbReference type="PIRSF" id="PIRSF000006">
    <property type="entry name" value="Cbb3-Cox_fixP"/>
    <property type="match status" value="1"/>
</dbReference>
<organism evidence="25 26">
    <name type="scientific">Helicobacter saguini</name>
    <dbReference type="NCBI Taxonomy" id="1548018"/>
    <lineage>
        <taxon>Bacteria</taxon>
        <taxon>Pseudomonadati</taxon>
        <taxon>Campylobacterota</taxon>
        <taxon>Epsilonproteobacteria</taxon>
        <taxon>Campylobacterales</taxon>
        <taxon>Helicobacteraceae</taxon>
        <taxon>Helicobacter</taxon>
    </lineage>
</organism>
<feature type="transmembrane region" description="Helical" evidence="22">
    <location>
        <begin position="62"/>
        <end position="83"/>
    </location>
</feature>
<dbReference type="PROSITE" id="PS51007">
    <property type="entry name" value="CYTC"/>
    <property type="match status" value="2"/>
</dbReference>
<comment type="caution">
    <text evidence="25">The sequence shown here is derived from an EMBL/GenBank/DDBJ whole genome shotgun (WGS) entry which is preliminary data.</text>
</comment>
<reference evidence="24 27" key="4">
    <citation type="submission" date="2019-12" db="EMBL/GenBank/DDBJ databases">
        <title>Multi-Generational Helicobacter saguini Isolates.</title>
        <authorList>
            <person name="Mannion A."/>
            <person name="Shen Z."/>
            <person name="Fox J.G."/>
        </authorList>
    </citation>
    <scope>NUCLEOTIDE SEQUENCE [LARGE SCALE GENOMIC DNA]</scope>
    <source>
        <strain evidence="24">16-048</strain>
        <strain evidence="27">16-048 (F4)</strain>
    </source>
</reference>
<evidence type="ECO:0000256" key="10">
    <source>
        <dbReference type="ARBA" id="ARBA00022723"/>
    </source>
</evidence>
<dbReference type="OrthoDB" id="9811281at2"/>
<keyword evidence="16 20" id="KW-0408">Iron</keyword>
<feature type="domain" description="Cytochrome c" evidence="23">
    <location>
        <begin position="210"/>
        <end position="292"/>
    </location>
</feature>
<dbReference type="EMBL" id="JRMP02000001">
    <property type="protein sequence ID" value="TLD95852.1"/>
    <property type="molecule type" value="Genomic_DNA"/>
</dbReference>
<feature type="transmembrane region" description="Helical" evidence="22">
    <location>
        <begin position="12"/>
        <end position="31"/>
    </location>
</feature>
<evidence type="ECO:0000256" key="4">
    <source>
        <dbReference type="ARBA" id="ARBA00022448"/>
    </source>
</evidence>
<evidence type="ECO:0000256" key="11">
    <source>
        <dbReference type="ARBA" id="ARBA00022737"/>
    </source>
</evidence>
<dbReference type="Proteomes" id="UP000029714">
    <property type="component" value="Unassembled WGS sequence"/>
</dbReference>
<evidence type="ECO:0000256" key="1">
    <source>
        <dbReference type="ARBA" id="ARBA00004533"/>
    </source>
</evidence>
<feature type="binding site" description="axial binding residue" evidence="20">
    <location>
        <position position="268"/>
    </location>
    <ligand>
        <name>heme c</name>
        <dbReference type="ChEBI" id="CHEBI:61717"/>
        <label>1</label>
    </ligand>
    <ligandPart>
        <name>Fe</name>
        <dbReference type="ChEBI" id="CHEBI:18248"/>
    </ligandPart>
</feature>
<dbReference type="GO" id="GO:0005886">
    <property type="term" value="C:plasma membrane"/>
    <property type="evidence" value="ECO:0007669"/>
    <property type="project" value="UniProtKB-SubCell"/>
</dbReference>
<dbReference type="Pfam" id="PF14715">
    <property type="entry name" value="FixP_N"/>
    <property type="match status" value="1"/>
</dbReference>
<feature type="domain" description="Cytochrome c" evidence="23">
    <location>
        <begin position="114"/>
        <end position="199"/>
    </location>
</feature>
<dbReference type="InterPro" id="IPR050597">
    <property type="entry name" value="Cytochrome_c_Oxidase_Subunit"/>
</dbReference>
<evidence type="ECO:0000256" key="16">
    <source>
        <dbReference type="ARBA" id="ARBA00023004"/>
    </source>
</evidence>
<dbReference type="Gene3D" id="6.10.280.130">
    <property type="match status" value="1"/>
</dbReference>
<feature type="binding site" description="covalent" evidence="21">
    <location>
        <position position="228"/>
    </location>
    <ligand>
        <name>heme c</name>
        <dbReference type="ChEBI" id="CHEBI:61717"/>
        <label>2</label>
    </ligand>
</feature>
<dbReference type="NCBIfam" id="TIGR00782">
    <property type="entry name" value="ccoP"/>
    <property type="match status" value="1"/>
</dbReference>
<proteinExistence type="inferred from homology"/>
<comment type="pathway">
    <text evidence="2">Energy metabolism; oxidative phosphorylation.</text>
</comment>
<keyword evidence="5" id="KW-1003">Cell membrane</keyword>
<feature type="binding site" description="axial binding residue" evidence="20">
    <location>
        <position position="229"/>
    </location>
    <ligand>
        <name>heme c</name>
        <dbReference type="ChEBI" id="CHEBI:61717"/>
        <label>2</label>
    </ligand>
    <ligandPart>
        <name>Fe</name>
        <dbReference type="ChEBI" id="CHEBI:18248"/>
    </ligandPart>
</feature>
<evidence type="ECO:0000256" key="5">
    <source>
        <dbReference type="ARBA" id="ARBA00022475"/>
    </source>
</evidence>
<accession>A0A347VR24</accession>
<evidence type="ECO:0000256" key="19">
    <source>
        <dbReference type="ARBA" id="ARBA00029635"/>
    </source>
</evidence>